<dbReference type="Proteomes" id="UP001295794">
    <property type="component" value="Unassembled WGS sequence"/>
</dbReference>
<dbReference type="EMBL" id="CAVNYO010000110">
    <property type="protein sequence ID" value="CAK5266782.1"/>
    <property type="molecule type" value="Genomic_DNA"/>
</dbReference>
<organism evidence="1 2">
    <name type="scientific">Mycena citricolor</name>
    <dbReference type="NCBI Taxonomy" id="2018698"/>
    <lineage>
        <taxon>Eukaryota</taxon>
        <taxon>Fungi</taxon>
        <taxon>Dikarya</taxon>
        <taxon>Basidiomycota</taxon>
        <taxon>Agaricomycotina</taxon>
        <taxon>Agaricomycetes</taxon>
        <taxon>Agaricomycetidae</taxon>
        <taxon>Agaricales</taxon>
        <taxon>Marasmiineae</taxon>
        <taxon>Mycenaceae</taxon>
        <taxon>Mycena</taxon>
    </lineage>
</organism>
<protein>
    <submittedName>
        <fullName evidence="1">Uncharacterized protein</fullName>
    </submittedName>
</protein>
<reference evidence="1" key="1">
    <citation type="submission" date="2023-11" db="EMBL/GenBank/DDBJ databases">
        <authorList>
            <person name="De Vega J J."/>
            <person name="De Vega J J."/>
        </authorList>
    </citation>
    <scope>NUCLEOTIDE SEQUENCE</scope>
</reference>
<evidence type="ECO:0000313" key="1">
    <source>
        <dbReference type="EMBL" id="CAK5266782.1"/>
    </source>
</evidence>
<comment type="caution">
    <text evidence="1">The sequence shown here is derived from an EMBL/GenBank/DDBJ whole genome shotgun (WGS) entry which is preliminary data.</text>
</comment>
<evidence type="ECO:0000313" key="2">
    <source>
        <dbReference type="Proteomes" id="UP001295794"/>
    </source>
</evidence>
<keyword evidence="2" id="KW-1185">Reference proteome</keyword>
<sequence length="187" mass="20929">MTVLQEFTFEAESILEGAIRNAEDRARRYTLETSKSEHARQTTTVENRVATICANIDWRTRSFKIGQNESGVDVMKRAGSAFSRCAPGVVLLPAGGPLNESLCSVRYWRWLGGEDYQLKYSNSADAWTVSDANGTVLAELKSSISPIFGQTSLPLLRISPTVRSEEERLFFLLVLVYSETKRLDRQG</sequence>
<accession>A0AAD2H0M6</accession>
<dbReference type="AlphaFoldDB" id="A0AAD2H0M6"/>
<proteinExistence type="predicted"/>
<name>A0AAD2H0M6_9AGAR</name>
<gene>
    <name evidence="1" type="ORF">MYCIT1_LOCUS8731</name>
</gene>